<evidence type="ECO:0000313" key="3">
    <source>
        <dbReference type="Proteomes" id="UP000187429"/>
    </source>
</evidence>
<organism evidence="2 3">
    <name type="scientific">Smittium culicis</name>
    <dbReference type="NCBI Taxonomy" id="133412"/>
    <lineage>
        <taxon>Eukaryota</taxon>
        <taxon>Fungi</taxon>
        <taxon>Fungi incertae sedis</taxon>
        <taxon>Zoopagomycota</taxon>
        <taxon>Kickxellomycotina</taxon>
        <taxon>Harpellomycetes</taxon>
        <taxon>Harpellales</taxon>
        <taxon>Legeriomycetaceae</taxon>
        <taxon>Smittium</taxon>
    </lineage>
</organism>
<name>A0A1R1X4R7_9FUNG</name>
<accession>A0A1R1X4R7</accession>
<comment type="caution">
    <text evidence="2">The sequence shown here is derived from an EMBL/GenBank/DDBJ whole genome shotgun (WGS) entry which is preliminary data.</text>
</comment>
<gene>
    <name evidence="2" type="ORF">AYI69_g10574</name>
</gene>
<dbReference type="EMBL" id="LSSM01006971">
    <property type="protein sequence ID" value="OMJ09623.1"/>
    <property type="molecule type" value="Genomic_DNA"/>
</dbReference>
<dbReference type="AlphaFoldDB" id="A0A1R1X4R7"/>
<feature type="non-terminal residue" evidence="2">
    <location>
        <position position="1"/>
    </location>
</feature>
<feature type="region of interest" description="Disordered" evidence="1">
    <location>
        <begin position="84"/>
        <end position="114"/>
    </location>
</feature>
<feature type="compositionally biased region" description="Basic and acidic residues" evidence="1">
    <location>
        <begin position="86"/>
        <end position="101"/>
    </location>
</feature>
<sequence length="241" mass="27825">IKQEPVWHQSESKKKKNRAEKLLGHLLEDANDDKIEYMADPEEISRYLGIQSLKDYKKNFFSDGMSESQTDLLFGKTDRANLSAKKKTEIEKNSSKTKRIDSSQNDKSNEKRKKIKADDMEINALKIQIMEIADIIPSKNFNKELIRQVKSFISASKKKLEKIIVKKNETAKTTSKNENETKKISYANVAKKNIQPQKKNPIKKKVVEFTNEQRNIKAAGMSPFEATKYEFYILTGLKETE</sequence>
<evidence type="ECO:0000313" key="2">
    <source>
        <dbReference type="EMBL" id="OMJ09623.1"/>
    </source>
</evidence>
<evidence type="ECO:0000256" key="1">
    <source>
        <dbReference type="SAM" id="MobiDB-lite"/>
    </source>
</evidence>
<proteinExistence type="predicted"/>
<keyword evidence="3" id="KW-1185">Reference proteome</keyword>
<dbReference type="Proteomes" id="UP000187429">
    <property type="component" value="Unassembled WGS sequence"/>
</dbReference>
<protein>
    <submittedName>
        <fullName evidence="2">Uncharacterized protein</fullName>
    </submittedName>
</protein>
<reference evidence="3" key="1">
    <citation type="submission" date="2017-01" db="EMBL/GenBank/DDBJ databases">
        <authorList>
            <person name="Wang Y."/>
            <person name="White M."/>
            <person name="Kvist S."/>
            <person name="Moncalvo J.-M."/>
        </authorList>
    </citation>
    <scope>NUCLEOTIDE SEQUENCE [LARGE SCALE GENOMIC DNA]</scope>
    <source>
        <strain evidence="3">ID-206-W2</strain>
    </source>
</reference>